<dbReference type="HAMAP" id="MF_01872">
    <property type="entry name" value="tRNA_methyltr_YfiC"/>
    <property type="match status" value="1"/>
</dbReference>
<evidence type="ECO:0000256" key="2">
    <source>
        <dbReference type="ARBA" id="ARBA00022603"/>
    </source>
</evidence>
<dbReference type="Pfam" id="PF05175">
    <property type="entry name" value="MTS"/>
    <property type="match status" value="1"/>
</dbReference>
<organism evidence="8 9">
    <name type="scientific">Veronia pacifica</name>
    <dbReference type="NCBI Taxonomy" id="1080227"/>
    <lineage>
        <taxon>Bacteria</taxon>
        <taxon>Pseudomonadati</taxon>
        <taxon>Pseudomonadota</taxon>
        <taxon>Gammaproteobacteria</taxon>
        <taxon>Vibrionales</taxon>
        <taxon>Vibrionaceae</taxon>
        <taxon>Veronia</taxon>
    </lineage>
</organism>
<evidence type="ECO:0000259" key="7">
    <source>
        <dbReference type="Pfam" id="PF05175"/>
    </source>
</evidence>
<evidence type="ECO:0000313" key="9">
    <source>
        <dbReference type="Proteomes" id="UP000094936"/>
    </source>
</evidence>
<evidence type="ECO:0000256" key="6">
    <source>
        <dbReference type="HAMAP-Rule" id="MF_01872"/>
    </source>
</evidence>
<keyword evidence="4 6" id="KW-0949">S-adenosyl-L-methionine</keyword>
<dbReference type="PROSITE" id="PS00092">
    <property type="entry name" value="N6_MTASE"/>
    <property type="match status" value="1"/>
</dbReference>
<dbReference type="GO" id="GO:0005737">
    <property type="term" value="C:cytoplasm"/>
    <property type="evidence" value="ECO:0007669"/>
    <property type="project" value="UniProtKB-SubCell"/>
</dbReference>
<dbReference type="SUPFAM" id="SSF53335">
    <property type="entry name" value="S-adenosyl-L-methionine-dependent methyltransferases"/>
    <property type="match status" value="1"/>
</dbReference>
<dbReference type="InterPro" id="IPR029063">
    <property type="entry name" value="SAM-dependent_MTases_sf"/>
</dbReference>
<comment type="catalytic activity">
    <reaction evidence="6">
        <text>adenosine(37) in tRNA1(Val) + S-adenosyl-L-methionine = N(6)-methyladenosine(37) in tRNA1(Val) + S-adenosyl-L-homocysteine + H(+)</text>
        <dbReference type="Rhea" id="RHEA:43160"/>
        <dbReference type="Rhea" id="RHEA-COMP:10369"/>
        <dbReference type="Rhea" id="RHEA-COMP:10370"/>
        <dbReference type="ChEBI" id="CHEBI:15378"/>
        <dbReference type="ChEBI" id="CHEBI:57856"/>
        <dbReference type="ChEBI" id="CHEBI:59789"/>
        <dbReference type="ChEBI" id="CHEBI:74411"/>
        <dbReference type="ChEBI" id="CHEBI:74449"/>
        <dbReference type="EC" id="2.1.1.223"/>
    </reaction>
</comment>
<dbReference type="EMBL" id="LYBM01000022">
    <property type="protein sequence ID" value="ODA32478.1"/>
    <property type="molecule type" value="Genomic_DNA"/>
</dbReference>
<dbReference type="GO" id="GO:0008033">
    <property type="term" value="P:tRNA processing"/>
    <property type="evidence" value="ECO:0007669"/>
    <property type="project" value="UniProtKB-UniRule"/>
</dbReference>
<feature type="domain" description="Methyltransferase small" evidence="7">
    <location>
        <begin position="35"/>
        <end position="121"/>
    </location>
</feature>
<dbReference type="CDD" id="cd02440">
    <property type="entry name" value="AdoMet_MTases"/>
    <property type="match status" value="1"/>
</dbReference>
<keyword evidence="2 6" id="KW-0489">Methyltransferase</keyword>
<dbReference type="OrthoDB" id="5383291at2"/>
<dbReference type="InterPro" id="IPR022882">
    <property type="entry name" value="tRNA_adenine-N6_MeTrfase"/>
</dbReference>
<dbReference type="InterPro" id="IPR050210">
    <property type="entry name" value="tRNA_Adenine-N(6)_MTase"/>
</dbReference>
<dbReference type="GO" id="GO:0003676">
    <property type="term" value="F:nucleic acid binding"/>
    <property type="evidence" value="ECO:0007669"/>
    <property type="project" value="InterPro"/>
</dbReference>
<dbReference type="AlphaFoldDB" id="A0A1C3EGX9"/>
<comment type="similarity">
    <text evidence="6">Belongs to the methyltransferase superfamily. tRNA (adenine-N(6)-)-methyltransferase family.</text>
</comment>
<dbReference type="InterPro" id="IPR002052">
    <property type="entry name" value="DNA_methylase_N6_adenine_CS"/>
</dbReference>
<proteinExistence type="inferred from homology"/>
<dbReference type="PRINTS" id="PR00507">
    <property type="entry name" value="N12N6MTFRASE"/>
</dbReference>
<comment type="caution">
    <text evidence="8">The sequence shown here is derived from an EMBL/GenBank/DDBJ whole genome shotgun (WGS) entry which is preliminary data.</text>
</comment>
<dbReference type="InterPro" id="IPR007848">
    <property type="entry name" value="Small_mtfrase_dom"/>
</dbReference>
<keyword evidence="1 6" id="KW-0963">Cytoplasm</keyword>
<dbReference type="Gene3D" id="3.40.50.150">
    <property type="entry name" value="Vaccinia Virus protein VP39"/>
    <property type="match status" value="1"/>
</dbReference>
<dbReference type="STRING" id="1080227.A8L45_12790"/>
<dbReference type="GO" id="GO:0016430">
    <property type="term" value="F:tRNA (adenine-N6)-methyltransferase activity"/>
    <property type="evidence" value="ECO:0007669"/>
    <property type="project" value="UniProtKB-UniRule"/>
</dbReference>
<evidence type="ECO:0000313" key="8">
    <source>
        <dbReference type="EMBL" id="ODA32478.1"/>
    </source>
</evidence>
<name>A0A1C3EGX9_9GAMM</name>
<dbReference type="PANTHER" id="PTHR47739:SF1">
    <property type="entry name" value="TRNA1(VAL) (ADENINE(37)-N6)-METHYLTRANSFERASE"/>
    <property type="match status" value="1"/>
</dbReference>
<evidence type="ECO:0000256" key="4">
    <source>
        <dbReference type="ARBA" id="ARBA00022691"/>
    </source>
</evidence>
<comment type="function">
    <text evidence="6">Specifically methylates the adenine in position 37 of tRNA(1)(Val) (anticodon cmo5UAC).</text>
</comment>
<dbReference type="Proteomes" id="UP000094936">
    <property type="component" value="Unassembled WGS sequence"/>
</dbReference>
<dbReference type="EC" id="2.1.1.223" evidence="6"/>
<keyword evidence="3 6" id="KW-0808">Transferase</keyword>
<dbReference type="PANTHER" id="PTHR47739">
    <property type="entry name" value="TRNA1(VAL) (ADENINE(37)-N6)-METHYLTRANSFERASE"/>
    <property type="match status" value="1"/>
</dbReference>
<evidence type="ECO:0000256" key="5">
    <source>
        <dbReference type="ARBA" id="ARBA00022694"/>
    </source>
</evidence>
<keyword evidence="9" id="KW-1185">Reference proteome</keyword>
<protein>
    <recommendedName>
        <fullName evidence="6">tRNA1(Val) (adenine(37)-N6)-methyltransferase</fullName>
        <ecNumber evidence="6">2.1.1.223</ecNumber>
    </recommendedName>
    <alternativeName>
        <fullName evidence="6">tRNA m6A37 methyltransferase</fullName>
    </alternativeName>
</protein>
<dbReference type="GO" id="GO:0032259">
    <property type="term" value="P:methylation"/>
    <property type="evidence" value="ECO:0007669"/>
    <property type="project" value="UniProtKB-KW"/>
</dbReference>
<evidence type="ECO:0000256" key="1">
    <source>
        <dbReference type="ARBA" id="ARBA00022490"/>
    </source>
</evidence>
<dbReference type="RefSeq" id="WP_068902878.1">
    <property type="nucleotide sequence ID" value="NZ_JBHUIF010000031.1"/>
</dbReference>
<comment type="subcellular location">
    <subcellularLocation>
        <location evidence="6">Cytoplasm</location>
    </subcellularLocation>
</comment>
<reference evidence="8 9" key="1">
    <citation type="submission" date="2016-05" db="EMBL/GenBank/DDBJ databases">
        <title>Genomic Taxonomy of the Vibrionaceae.</title>
        <authorList>
            <person name="Gomez-Gil B."/>
            <person name="Enciso-Ibarra J."/>
        </authorList>
    </citation>
    <scope>NUCLEOTIDE SEQUENCE [LARGE SCALE GENOMIC DNA]</scope>
    <source>
        <strain evidence="8 9">CAIM 1920</strain>
    </source>
</reference>
<sequence>MGKRFQFKQFVVDDFSCGMPVSTDGVMLGAWAGNKKGQNILDIGCGTGLLSLMMAQRFPSHRLTAVDIEPQAVKAASENAVNSPWAERITILHQDIREWEPAERFDCIVCNPPYFNSGETSANDRRAKARHSHNLPHNELLERVSALLSEHGEAHFILPAAEAETFVDSAPSYGLFTSRKLLVKATVQKPVSRWLFTLDKHPDSSYSEHTMVIHDQGKYSEEFIALTRNFYLKM</sequence>
<evidence type="ECO:0000256" key="3">
    <source>
        <dbReference type="ARBA" id="ARBA00022679"/>
    </source>
</evidence>
<accession>A0A1C3EGX9</accession>
<keyword evidence="5 6" id="KW-0819">tRNA processing</keyword>
<gene>
    <name evidence="8" type="ORF">A8L45_12790</name>
</gene>